<evidence type="ECO:0000313" key="2">
    <source>
        <dbReference type="Proteomes" id="UP000632377"/>
    </source>
</evidence>
<accession>A0ABS1TBB7</accession>
<proteinExistence type="predicted"/>
<dbReference type="InterPro" id="IPR023214">
    <property type="entry name" value="HAD_sf"/>
</dbReference>
<dbReference type="CDD" id="cd02603">
    <property type="entry name" value="HAD_sEH-N_like"/>
    <property type="match status" value="1"/>
</dbReference>
<dbReference type="NCBIfam" id="TIGR01509">
    <property type="entry name" value="HAD-SF-IA-v3"/>
    <property type="match status" value="1"/>
</dbReference>
<dbReference type="PANTHER" id="PTHR43611:SF3">
    <property type="entry name" value="FLAVIN MONONUCLEOTIDE HYDROLASE 1, CHLOROPLATIC"/>
    <property type="match status" value="1"/>
</dbReference>
<dbReference type="PRINTS" id="PR00413">
    <property type="entry name" value="HADHALOGNASE"/>
</dbReference>
<dbReference type="RefSeq" id="WP_202747890.1">
    <property type="nucleotide sequence ID" value="NZ_JAESWC010000002.1"/>
</dbReference>
<keyword evidence="2" id="KW-1185">Reference proteome</keyword>
<dbReference type="InterPro" id="IPR036412">
    <property type="entry name" value="HAD-like_sf"/>
</dbReference>
<organism evidence="1 2">
    <name type="scientific">Clostridium rhizosphaerae</name>
    <dbReference type="NCBI Taxonomy" id="2803861"/>
    <lineage>
        <taxon>Bacteria</taxon>
        <taxon>Bacillati</taxon>
        <taxon>Bacillota</taxon>
        <taxon>Clostridia</taxon>
        <taxon>Eubacteriales</taxon>
        <taxon>Clostridiaceae</taxon>
        <taxon>Clostridium</taxon>
    </lineage>
</organism>
<sequence length="200" mass="23161">MIKNVIFDIGRVLLDFEPFIYLNNLYSDSNLSKLLYEEIFCSKEWIGLDEGSINDIDAVNIFCKRNPNYNKEIMQIMSNWTDILSPIEGTVEVLETLKKSNYKIYLLSNFHYNAFNQVYSKYKFLKLANGIVISSHINLLKPNKEIYNHLLDKYSLKASESIFIDDTLANIEAAKSIDIATIHFKNSNQLKDDLKSLNLL</sequence>
<reference evidence="1 2" key="1">
    <citation type="submission" date="2021-01" db="EMBL/GenBank/DDBJ databases">
        <title>Genome public.</title>
        <authorList>
            <person name="Liu C."/>
            <person name="Sun Q."/>
        </authorList>
    </citation>
    <scope>NUCLEOTIDE SEQUENCE [LARGE SCALE GENOMIC DNA]</scope>
    <source>
        <strain evidence="1 2">YIM B02515</strain>
    </source>
</reference>
<dbReference type="InterPro" id="IPR023198">
    <property type="entry name" value="PGP-like_dom2"/>
</dbReference>
<dbReference type="PANTHER" id="PTHR43611">
    <property type="entry name" value="ALPHA-D-GLUCOSE 1-PHOSPHATE PHOSPHATASE"/>
    <property type="match status" value="1"/>
</dbReference>
<dbReference type="EMBL" id="JAESWC010000002">
    <property type="protein sequence ID" value="MBL4935288.1"/>
    <property type="molecule type" value="Genomic_DNA"/>
</dbReference>
<name>A0ABS1TBB7_9CLOT</name>
<dbReference type="Gene3D" id="3.40.50.1000">
    <property type="entry name" value="HAD superfamily/HAD-like"/>
    <property type="match status" value="1"/>
</dbReference>
<dbReference type="SFLD" id="SFLDS00003">
    <property type="entry name" value="Haloacid_Dehalogenase"/>
    <property type="match status" value="1"/>
</dbReference>
<dbReference type="SFLD" id="SFLDG01129">
    <property type="entry name" value="C1.5:_HAD__Beta-PGM__Phosphata"/>
    <property type="match status" value="1"/>
</dbReference>
<dbReference type="InterPro" id="IPR006439">
    <property type="entry name" value="HAD-SF_hydro_IA"/>
</dbReference>
<dbReference type="Pfam" id="PF13419">
    <property type="entry name" value="HAD_2"/>
    <property type="match status" value="1"/>
</dbReference>
<gene>
    <name evidence="1" type="ORF">JK636_05900</name>
</gene>
<dbReference type="SUPFAM" id="SSF56784">
    <property type="entry name" value="HAD-like"/>
    <property type="match status" value="1"/>
</dbReference>
<dbReference type="InterPro" id="IPR041492">
    <property type="entry name" value="HAD_2"/>
</dbReference>
<dbReference type="Gene3D" id="1.10.150.240">
    <property type="entry name" value="Putative phosphatase, domain 2"/>
    <property type="match status" value="1"/>
</dbReference>
<evidence type="ECO:0000313" key="1">
    <source>
        <dbReference type="EMBL" id="MBL4935288.1"/>
    </source>
</evidence>
<dbReference type="NCBIfam" id="TIGR01549">
    <property type="entry name" value="HAD-SF-IA-v1"/>
    <property type="match status" value="1"/>
</dbReference>
<dbReference type="Proteomes" id="UP000632377">
    <property type="component" value="Unassembled WGS sequence"/>
</dbReference>
<comment type="caution">
    <text evidence="1">The sequence shown here is derived from an EMBL/GenBank/DDBJ whole genome shotgun (WGS) entry which is preliminary data.</text>
</comment>
<protein>
    <submittedName>
        <fullName evidence="1">HAD family phosphatase</fullName>
    </submittedName>
</protein>